<evidence type="ECO:0000313" key="6">
    <source>
        <dbReference type="Proteomes" id="UP000006546"/>
    </source>
</evidence>
<dbReference type="HOGENOM" id="CLU_075045_0_0_12"/>
<comment type="similarity">
    <text evidence="4">Belongs to the L/F-transferase family.</text>
</comment>
<comment type="catalytic activity">
    <reaction evidence="4">
        <text>N-terminal L-arginyl-[protein] + L-leucyl-tRNA(Leu) = N-terminal L-leucyl-L-arginyl-[protein] + tRNA(Leu) + H(+)</text>
        <dbReference type="Rhea" id="RHEA:50416"/>
        <dbReference type="Rhea" id="RHEA-COMP:9613"/>
        <dbReference type="Rhea" id="RHEA-COMP:9622"/>
        <dbReference type="Rhea" id="RHEA-COMP:12672"/>
        <dbReference type="Rhea" id="RHEA-COMP:12673"/>
        <dbReference type="ChEBI" id="CHEBI:15378"/>
        <dbReference type="ChEBI" id="CHEBI:64719"/>
        <dbReference type="ChEBI" id="CHEBI:78442"/>
        <dbReference type="ChEBI" id="CHEBI:78494"/>
        <dbReference type="ChEBI" id="CHEBI:133044"/>
        <dbReference type="EC" id="2.3.2.6"/>
    </reaction>
</comment>
<dbReference type="EMBL" id="CP002696">
    <property type="protein sequence ID" value="AEE15952.1"/>
    <property type="molecule type" value="Genomic_DNA"/>
</dbReference>
<keyword evidence="1 4" id="KW-0963">Cytoplasm</keyword>
<dbReference type="InterPro" id="IPR042221">
    <property type="entry name" value="Leu/Phe-tRNA_Trfase_N"/>
</dbReference>
<dbReference type="Pfam" id="PF03588">
    <property type="entry name" value="Leu_Phe_trans"/>
    <property type="match status" value="1"/>
</dbReference>
<evidence type="ECO:0000256" key="3">
    <source>
        <dbReference type="ARBA" id="ARBA00023315"/>
    </source>
</evidence>
<dbReference type="GO" id="GO:0008914">
    <property type="term" value="F:leucyl-tRNA--protein transferase activity"/>
    <property type="evidence" value="ECO:0007669"/>
    <property type="project" value="UniProtKB-UniRule"/>
</dbReference>
<comment type="catalytic activity">
    <reaction evidence="4">
        <text>L-phenylalanyl-tRNA(Phe) + an N-terminal L-alpha-aminoacyl-[protein] = an N-terminal L-phenylalanyl-L-alpha-aminoacyl-[protein] + tRNA(Phe)</text>
        <dbReference type="Rhea" id="RHEA:43632"/>
        <dbReference type="Rhea" id="RHEA-COMP:9668"/>
        <dbReference type="Rhea" id="RHEA-COMP:9699"/>
        <dbReference type="Rhea" id="RHEA-COMP:10636"/>
        <dbReference type="Rhea" id="RHEA-COMP:10637"/>
        <dbReference type="ChEBI" id="CHEBI:78442"/>
        <dbReference type="ChEBI" id="CHEBI:78531"/>
        <dbReference type="ChEBI" id="CHEBI:78597"/>
        <dbReference type="ChEBI" id="CHEBI:83561"/>
        <dbReference type="EC" id="2.3.2.6"/>
    </reaction>
</comment>
<evidence type="ECO:0000256" key="4">
    <source>
        <dbReference type="HAMAP-Rule" id="MF_00688"/>
    </source>
</evidence>
<comment type="catalytic activity">
    <reaction evidence="4">
        <text>N-terminal L-lysyl-[protein] + L-leucyl-tRNA(Leu) = N-terminal L-leucyl-L-lysyl-[protein] + tRNA(Leu) + H(+)</text>
        <dbReference type="Rhea" id="RHEA:12340"/>
        <dbReference type="Rhea" id="RHEA-COMP:9613"/>
        <dbReference type="Rhea" id="RHEA-COMP:9622"/>
        <dbReference type="Rhea" id="RHEA-COMP:12670"/>
        <dbReference type="Rhea" id="RHEA-COMP:12671"/>
        <dbReference type="ChEBI" id="CHEBI:15378"/>
        <dbReference type="ChEBI" id="CHEBI:65249"/>
        <dbReference type="ChEBI" id="CHEBI:78442"/>
        <dbReference type="ChEBI" id="CHEBI:78494"/>
        <dbReference type="ChEBI" id="CHEBI:133043"/>
        <dbReference type="EC" id="2.3.2.6"/>
    </reaction>
</comment>
<dbReference type="InterPro" id="IPR042203">
    <property type="entry name" value="Leu/Phe-tRNA_Trfase_C"/>
</dbReference>
<comment type="subcellular location">
    <subcellularLocation>
        <location evidence="4">Cytoplasm</location>
    </subcellularLocation>
</comment>
<dbReference type="NCBIfam" id="TIGR00667">
    <property type="entry name" value="aat"/>
    <property type="match status" value="1"/>
</dbReference>
<dbReference type="PANTHER" id="PTHR30098">
    <property type="entry name" value="LEUCYL/PHENYLALANYL-TRNA--PROTEIN TRANSFERASE"/>
    <property type="match status" value="1"/>
</dbReference>
<accession>F4LP76</accession>
<comment type="function">
    <text evidence="4">Functions in the N-end rule pathway of protein degradation where it conjugates Leu, Phe and, less efficiently, Met from aminoacyl-tRNAs to the N-termini of proteins containing an N-terminal arginine or lysine.</text>
</comment>
<dbReference type="Gene3D" id="3.40.630.70">
    <property type="entry name" value="Leucyl/phenylalanyl-tRNA-protein transferase, C-terminal domain"/>
    <property type="match status" value="1"/>
</dbReference>
<dbReference type="GO" id="GO:0005737">
    <property type="term" value="C:cytoplasm"/>
    <property type="evidence" value="ECO:0007669"/>
    <property type="project" value="UniProtKB-SubCell"/>
</dbReference>
<dbReference type="RefSeq" id="WP_013757671.1">
    <property type="nucleotide sequence ID" value="NC_015500.1"/>
</dbReference>
<dbReference type="PANTHER" id="PTHR30098:SF2">
    <property type="entry name" value="LEUCYL_PHENYLALANYL-TRNA--PROTEIN TRANSFERASE"/>
    <property type="match status" value="1"/>
</dbReference>
<name>F4LP76_TREBD</name>
<gene>
    <name evidence="4" type="primary">aat</name>
    <name evidence="5" type="ordered locus">Trebr_0509</name>
</gene>
<dbReference type="GO" id="GO:0030163">
    <property type="term" value="P:protein catabolic process"/>
    <property type="evidence" value="ECO:0007669"/>
    <property type="project" value="UniProtKB-UniRule"/>
</dbReference>
<dbReference type="EC" id="2.3.2.6" evidence="4"/>
<organism evidence="5 6">
    <name type="scientific">Treponema brennaborense (strain DSM 12168 / CIP 105900 / DD5/3)</name>
    <dbReference type="NCBI Taxonomy" id="906968"/>
    <lineage>
        <taxon>Bacteria</taxon>
        <taxon>Pseudomonadati</taxon>
        <taxon>Spirochaetota</taxon>
        <taxon>Spirochaetia</taxon>
        <taxon>Spirochaetales</taxon>
        <taxon>Treponemataceae</taxon>
        <taxon>Treponema</taxon>
    </lineage>
</organism>
<dbReference type="STRING" id="906968.Trebr_0509"/>
<dbReference type="KEGG" id="tbe:Trebr_0509"/>
<dbReference type="InterPro" id="IPR016181">
    <property type="entry name" value="Acyl_CoA_acyltransferase"/>
</dbReference>
<protein>
    <recommendedName>
        <fullName evidence="4">Leucyl/phenylalanyl-tRNA--protein transferase</fullName>
        <ecNumber evidence="4">2.3.2.6</ecNumber>
    </recommendedName>
    <alternativeName>
        <fullName evidence="4">L/F-transferase</fullName>
    </alternativeName>
    <alternativeName>
        <fullName evidence="4">Leucyltransferase</fullName>
    </alternativeName>
    <alternativeName>
        <fullName evidence="4">Phenyalanyltransferase</fullName>
    </alternativeName>
</protein>
<dbReference type="eggNOG" id="COG2360">
    <property type="taxonomic scope" value="Bacteria"/>
</dbReference>
<evidence type="ECO:0000313" key="5">
    <source>
        <dbReference type="EMBL" id="AEE15952.1"/>
    </source>
</evidence>
<dbReference type="OrthoDB" id="9790282at2"/>
<proteinExistence type="inferred from homology"/>
<dbReference type="SUPFAM" id="SSF55729">
    <property type="entry name" value="Acyl-CoA N-acyltransferases (Nat)"/>
    <property type="match status" value="1"/>
</dbReference>
<dbReference type="InterPro" id="IPR004616">
    <property type="entry name" value="Leu/Phe-tRNA_Trfase"/>
</dbReference>
<dbReference type="HAMAP" id="MF_00688">
    <property type="entry name" value="Leu_Phe_trans"/>
    <property type="match status" value="1"/>
</dbReference>
<evidence type="ECO:0000256" key="1">
    <source>
        <dbReference type="ARBA" id="ARBA00022490"/>
    </source>
</evidence>
<dbReference type="Proteomes" id="UP000006546">
    <property type="component" value="Chromosome"/>
</dbReference>
<reference evidence="6" key="1">
    <citation type="submission" date="2011-04" db="EMBL/GenBank/DDBJ databases">
        <title>The complete genome of Treponema brennaborense DSM 12168.</title>
        <authorList>
            <person name="Lucas S."/>
            <person name="Han J."/>
            <person name="Lapidus A."/>
            <person name="Bruce D."/>
            <person name="Goodwin L."/>
            <person name="Pitluck S."/>
            <person name="Peters L."/>
            <person name="Kyrpides N."/>
            <person name="Mavromatis K."/>
            <person name="Ivanova N."/>
            <person name="Mikhailova N."/>
            <person name="Pagani I."/>
            <person name="Teshima H."/>
            <person name="Detter J.C."/>
            <person name="Tapia R."/>
            <person name="Han C."/>
            <person name="Land M."/>
            <person name="Hauser L."/>
            <person name="Markowitz V."/>
            <person name="Cheng J.-F."/>
            <person name="Hugenholtz P."/>
            <person name="Woyke T."/>
            <person name="Wu D."/>
            <person name="Gronow S."/>
            <person name="Wellnitz S."/>
            <person name="Brambilla E."/>
            <person name="Klenk H.-P."/>
            <person name="Eisen J.A."/>
        </authorList>
    </citation>
    <scope>NUCLEOTIDE SEQUENCE [LARGE SCALE GENOMIC DNA]</scope>
    <source>
        <strain evidence="6">DSM 12168 / CIP 105900 / DD5/3</strain>
    </source>
</reference>
<dbReference type="Gene3D" id="3.30.70.3550">
    <property type="entry name" value="Leucyl/phenylalanyl-tRNA-protein transferase, N-terminal domain"/>
    <property type="match status" value="1"/>
</dbReference>
<sequence>MHNAGSDGTFRPVVFPEPDGGRGIVAVTEDISVDSLYSAYLQGVFPWFCEDRGEPVVWWSPDPRFVLLPGELHVPDRLERFLKRTPYRYTFDVDFEAVITGCANVRRPGQAGTWIGPKIIDAYCRLHREGIAHSVEVWRGDTLAGGLYGVLIGRVFCGESMFSLESDSAKSAFVLFVRAFASCGGALIDSQVYTDNLARFGAKNVSRAAFLRLERELLPQPLTEDPAEAFYRACRGTD</sequence>
<keyword evidence="2 4" id="KW-0808">Transferase</keyword>
<dbReference type="AlphaFoldDB" id="F4LP76"/>
<keyword evidence="3 4" id="KW-0012">Acyltransferase</keyword>
<keyword evidence="6" id="KW-1185">Reference proteome</keyword>
<evidence type="ECO:0000256" key="2">
    <source>
        <dbReference type="ARBA" id="ARBA00022679"/>
    </source>
</evidence>